<protein>
    <submittedName>
        <fullName evidence="2">Uncharacterized protein</fullName>
    </submittedName>
</protein>
<dbReference type="Proteomes" id="UP001523216">
    <property type="component" value="Unassembled WGS sequence"/>
</dbReference>
<sequence>MPGQRFTVRIDPDDLAVSELAPALPRAADSTGRKKSGAAQHGARDERQAARQRSEQARAGRAAGASGGRSYAFRRS</sequence>
<organism evidence="2 3">
    <name type="scientific">Paractinoplanes hotanensis</name>
    <dbReference type="NCBI Taxonomy" id="2906497"/>
    <lineage>
        <taxon>Bacteria</taxon>
        <taxon>Bacillati</taxon>
        <taxon>Actinomycetota</taxon>
        <taxon>Actinomycetes</taxon>
        <taxon>Micromonosporales</taxon>
        <taxon>Micromonosporaceae</taxon>
        <taxon>Paractinoplanes</taxon>
    </lineage>
</organism>
<feature type="compositionally biased region" description="Low complexity" evidence="1">
    <location>
        <begin position="59"/>
        <end position="76"/>
    </location>
</feature>
<proteinExistence type="predicted"/>
<feature type="compositionally biased region" description="Basic and acidic residues" evidence="1">
    <location>
        <begin position="42"/>
        <end position="58"/>
    </location>
</feature>
<gene>
    <name evidence="2" type="ORF">LXN57_18405</name>
</gene>
<dbReference type="EMBL" id="JAMQOL010000023">
    <property type="protein sequence ID" value="MCM4079550.1"/>
    <property type="molecule type" value="Genomic_DNA"/>
</dbReference>
<evidence type="ECO:0000313" key="2">
    <source>
        <dbReference type="EMBL" id="MCM4079550.1"/>
    </source>
</evidence>
<dbReference type="RefSeq" id="WP_251799400.1">
    <property type="nucleotide sequence ID" value="NZ_JAMQOL010000023.1"/>
</dbReference>
<name>A0ABT0Y110_9ACTN</name>
<feature type="region of interest" description="Disordered" evidence="1">
    <location>
        <begin position="22"/>
        <end position="76"/>
    </location>
</feature>
<keyword evidence="3" id="KW-1185">Reference proteome</keyword>
<evidence type="ECO:0000313" key="3">
    <source>
        <dbReference type="Proteomes" id="UP001523216"/>
    </source>
</evidence>
<evidence type="ECO:0000256" key="1">
    <source>
        <dbReference type="SAM" id="MobiDB-lite"/>
    </source>
</evidence>
<accession>A0ABT0Y110</accession>
<reference evidence="2 3" key="1">
    <citation type="submission" date="2022-06" db="EMBL/GenBank/DDBJ databases">
        <title>Actinoplanes abujensis sp. nov., isolated from Nigerian arid soil.</title>
        <authorList>
            <person name="Ding P."/>
        </authorList>
    </citation>
    <scope>NUCLEOTIDE SEQUENCE [LARGE SCALE GENOMIC DNA]</scope>
    <source>
        <strain evidence="3">TRM88002</strain>
    </source>
</reference>
<comment type="caution">
    <text evidence="2">The sequence shown here is derived from an EMBL/GenBank/DDBJ whole genome shotgun (WGS) entry which is preliminary data.</text>
</comment>